<name>A0A7G8BIS4_9BACT</name>
<dbReference type="AlphaFoldDB" id="A0A7G8BIS4"/>
<dbReference type="InterPro" id="IPR027056">
    <property type="entry name" value="Gluconate_2DH_su3"/>
</dbReference>
<proteinExistence type="predicted"/>
<dbReference type="PROSITE" id="PS51318">
    <property type="entry name" value="TAT"/>
    <property type="match status" value="1"/>
</dbReference>
<dbReference type="EMBL" id="CP060394">
    <property type="protein sequence ID" value="QNI32444.1"/>
    <property type="molecule type" value="Genomic_DNA"/>
</dbReference>
<evidence type="ECO:0000313" key="2">
    <source>
        <dbReference type="Proteomes" id="UP000515312"/>
    </source>
</evidence>
<keyword evidence="2" id="KW-1185">Reference proteome</keyword>
<dbReference type="RefSeq" id="WP_186743399.1">
    <property type="nucleotide sequence ID" value="NZ_CP060394.1"/>
</dbReference>
<sequence>MSGHSISRRNVLKSLSMGAVAGSVLRVIPLEAAEYAHGIIATEKADGKTAYTPKFFPPQQYKTLEALCGTIFPADADCGGAVEAGAPEFIDLLTSENPEYQLKLGGGIMWLDATCVDRYGKGYLECDPQQQKEILDRIAYRKNALSDASLSQGISFFAFLRDLTADGFFTSKIGIEYLGYIGNTYLTEFPGCPPVPGV</sequence>
<protein>
    <submittedName>
        <fullName evidence="1">Gluconate 2-dehydrogenase subunit 3 family protein</fullName>
    </submittedName>
</protein>
<evidence type="ECO:0000313" key="1">
    <source>
        <dbReference type="EMBL" id="QNI32444.1"/>
    </source>
</evidence>
<organism evidence="1 2">
    <name type="scientific">Alloacidobacterium dinghuense</name>
    <dbReference type="NCBI Taxonomy" id="2763107"/>
    <lineage>
        <taxon>Bacteria</taxon>
        <taxon>Pseudomonadati</taxon>
        <taxon>Acidobacteriota</taxon>
        <taxon>Terriglobia</taxon>
        <taxon>Terriglobales</taxon>
        <taxon>Acidobacteriaceae</taxon>
        <taxon>Alloacidobacterium</taxon>
    </lineage>
</organism>
<accession>A0A7G8BIS4</accession>
<dbReference type="Proteomes" id="UP000515312">
    <property type="component" value="Chromosome"/>
</dbReference>
<reference evidence="1 2" key="1">
    <citation type="submission" date="2020-08" db="EMBL/GenBank/DDBJ databases">
        <title>Edaphobacter telluris sp. nov. and Acidobacterium dinghuensis sp. nov., two acidobacteria isolated from forest soil.</title>
        <authorList>
            <person name="Fu J."/>
            <person name="Qiu L."/>
        </authorList>
    </citation>
    <scope>NUCLEOTIDE SEQUENCE [LARGE SCALE GENOMIC DNA]</scope>
    <source>
        <strain evidence="1">4Y35</strain>
    </source>
</reference>
<gene>
    <name evidence="1" type="ORF">H7849_26335</name>
</gene>
<dbReference type="InterPro" id="IPR006311">
    <property type="entry name" value="TAT_signal"/>
</dbReference>
<dbReference type="Pfam" id="PF13618">
    <property type="entry name" value="Gluconate_2-dh3"/>
    <property type="match status" value="1"/>
</dbReference>
<dbReference type="KEGG" id="adin:H7849_26335"/>